<name>A0A1E5QEP7_9CYAN</name>
<feature type="transmembrane region" description="Helical" evidence="5">
    <location>
        <begin position="83"/>
        <end position="101"/>
    </location>
</feature>
<dbReference type="Gene3D" id="1.20.1250.20">
    <property type="entry name" value="MFS general substrate transporter like domains"/>
    <property type="match status" value="1"/>
</dbReference>
<dbReference type="RefSeq" id="WP_069969519.1">
    <property type="nucleotide sequence ID" value="NZ_CM124774.1"/>
</dbReference>
<accession>A0A1E5QEP7</accession>
<dbReference type="EMBL" id="MJGC01000110">
    <property type="protein sequence ID" value="OEJ72803.1"/>
    <property type="molecule type" value="Genomic_DNA"/>
</dbReference>
<dbReference type="PANTHER" id="PTHR23518:SF2">
    <property type="entry name" value="MAJOR FACILITATOR SUPERFAMILY TRANSPORTER"/>
    <property type="match status" value="1"/>
</dbReference>
<evidence type="ECO:0000256" key="4">
    <source>
        <dbReference type="ARBA" id="ARBA00023136"/>
    </source>
</evidence>
<dbReference type="InterPro" id="IPR036259">
    <property type="entry name" value="MFS_trans_sf"/>
</dbReference>
<protein>
    <recommendedName>
        <fullName evidence="6">Major facilitator superfamily (MFS) profile domain-containing protein</fullName>
    </recommendedName>
</protein>
<proteinExistence type="predicted"/>
<feature type="transmembrane region" description="Helical" evidence="5">
    <location>
        <begin position="107"/>
        <end position="133"/>
    </location>
</feature>
<dbReference type="OrthoDB" id="9793283at2"/>
<keyword evidence="2 5" id="KW-0812">Transmembrane</keyword>
<feature type="transmembrane region" description="Helical" evidence="5">
    <location>
        <begin position="176"/>
        <end position="199"/>
    </location>
</feature>
<feature type="transmembrane region" description="Helical" evidence="5">
    <location>
        <begin position="308"/>
        <end position="326"/>
    </location>
</feature>
<comment type="caution">
    <text evidence="7">The sequence shown here is derived from an EMBL/GenBank/DDBJ whole genome shotgun (WGS) entry which is preliminary data.</text>
</comment>
<dbReference type="GO" id="GO:0022857">
    <property type="term" value="F:transmembrane transporter activity"/>
    <property type="evidence" value="ECO:0007669"/>
    <property type="project" value="InterPro"/>
</dbReference>
<feature type="transmembrane region" description="Helical" evidence="5">
    <location>
        <begin position="18"/>
        <end position="41"/>
    </location>
</feature>
<feature type="transmembrane region" description="Helical" evidence="5">
    <location>
        <begin position="430"/>
        <end position="450"/>
    </location>
</feature>
<gene>
    <name evidence="7" type="ORF">BH720_22780</name>
</gene>
<dbReference type="PROSITE" id="PS50850">
    <property type="entry name" value="MFS"/>
    <property type="match status" value="1"/>
</dbReference>
<dbReference type="GO" id="GO:0005886">
    <property type="term" value="C:plasma membrane"/>
    <property type="evidence" value="ECO:0007669"/>
    <property type="project" value="UniProtKB-SubCell"/>
</dbReference>
<keyword evidence="4 5" id="KW-0472">Membrane</keyword>
<dbReference type="SUPFAM" id="SSF103473">
    <property type="entry name" value="MFS general substrate transporter"/>
    <property type="match status" value="1"/>
</dbReference>
<feature type="transmembrane region" description="Helical" evidence="5">
    <location>
        <begin position="145"/>
        <end position="164"/>
    </location>
</feature>
<evidence type="ECO:0000313" key="7">
    <source>
        <dbReference type="EMBL" id="OEJ72803.1"/>
    </source>
</evidence>
<feature type="transmembrane region" description="Helical" evidence="5">
    <location>
        <begin position="366"/>
        <end position="392"/>
    </location>
</feature>
<dbReference type="PANTHER" id="PTHR23518">
    <property type="entry name" value="C-METHYLTRANSFERASE"/>
    <property type="match status" value="1"/>
</dbReference>
<dbReference type="InterPro" id="IPR020846">
    <property type="entry name" value="MFS_dom"/>
</dbReference>
<evidence type="ECO:0000256" key="5">
    <source>
        <dbReference type="SAM" id="Phobius"/>
    </source>
</evidence>
<feature type="transmembrane region" description="Helical" evidence="5">
    <location>
        <begin position="53"/>
        <end position="71"/>
    </location>
</feature>
<feature type="transmembrane region" description="Helical" evidence="5">
    <location>
        <begin position="275"/>
        <end position="296"/>
    </location>
</feature>
<organism evidence="7">
    <name type="scientific">Desertifilum tharense IPPAS B-1220</name>
    <dbReference type="NCBI Taxonomy" id="1781255"/>
    <lineage>
        <taxon>Bacteria</taxon>
        <taxon>Bacillati</taxon>
        <taxon>Cyanobacteriota</taxon>
        <taxon>Cyanophyceae</taxon>
        <taxon>Desertifilales</taxon>
        <taxon>Desertifilaceae</taxon>
        <taxon>Desertifilum</taxon>
    </lineage>
</organism>
<dbReference type="AlphaFoldDB" id="A0A1E5QEP7"/>
<evidence type="ECO:0000256" key="2">
    <source>
        <dbReference type="ARBA" id="ARBA00022692"/>
    </source>
</evidence>
<feature type="domain" description="Major facilitator superfamily (MFS) profile" evidence="6">
    <location>
        <begin position="271"/>
        <end position="466"/>
    </location>
</feature>
<evidence type="ECO:0000256" key="1">
    <source>
        <dbReference type="ARBA" id="ARBA00004651"/>
    </source>
</evidence>
<comment type="subcellular location">
    <subcellularLocation>
        <location evidence="1">Cell membrane</location>
        <topology evidence="1">Multi-pass membrane protein</topology>
    </subcellularLocation>
</comment>
<reference evidence="7" key="1">
    <citation type="submission" date="2016-09" db="EMBL/GenBank/DDBJ databases">
        <title>Draft genome of thermotolerant cyanobacterium Desertifilum sp. strain IPPAS B-1220.</title>
        <authorList>
            <person name="Sinetova M.A."/>
            <person name="Bolakhan K."/>
            <person name="Zayadan B.K."/>
            <person name="Mironov K.S."/>
            <person name="Ustinova V."/>
            <person name="Kupriyanova E.V."/>
            <person name="Sidorov R.A."/>
            <person name="Skrypnik A.N."/>
            <person name="Gogoleva N.E."/>
            <person name="Gogolev Y.V."/>
            <person name="Los D.A."/>
        </authorList>
    </citation>
    <scope>NUCLEOTIDE SEQUENCE [LARGE SCALE GENOMIC DNA]</scope>
    <source>
        <strain evidence="7">IPPAS B-1220</strain>
    </source>
</reference>
<feature type="transmembrane region" description="Helical" evidence="5">
    <location>
        <begin position="404"/>
        <end position="424"/>
    </location>
</feature>
<feature type="transmembrane region" description="Helical" evidence="5">
    <location>
        <begin position="338"/>
        <end position="360"/>
    </location>
</feature>
<evidence type="ECO:0000256" key="3">
    <source>
        <dbReference type="ARBA" id="ARBA00022989"/>
    </source>
</evidence>
<sequence>MHFGFSGKPQGVNPSLPLWFFAFIPFKLGESLLIVTLPLLIVQGVDGTVGDVARIHALTALVGVVGFIFWGNLSDRLRVRRPFLILGFLGFGFCTSLLSFAETLPQAILYSTLNGFFMTSITPASSALVVDSFPEQEWSGYFGRFYQMSGWSFVASLVLGIVWLTGRSSLVDPETALRRLVLFAGTITFLSVLLCWGWVKEPHHHQPRRRFSPQLLGRLTVAVIEKRATFYPARLLYFVWHPDLLKATFREALPERPRWKTLPGVALLETRLGRYCLCSLFLFISFNLIFVPLPIFLTERLQVTNAQIFAIALSKASLETWFYVPIGRYIQQHSGWRLQIQATAARCGLFGIFTLLALTPPHPSNLLIVGLVQLFNGVTWAAISVSGTTAIARLAPKSQEGLAIGFYNASIGVATAVGSLGSGFFALRFGYSACFGLATCIAALSTLWLYQLQRESFSTSLTHPND</sequence>
<keyword evidence="3 5" id="KW-1133">Transmembrane helix</keyword>
<evidence type="ECO:0000259" key="6">
    <source>
        <dbReference type="PROSITE" id="PS50850"/>
    </source>
</evidence>
<dbReference type="STRING" id="1781255.BH720_22780"/>
<dbReference type="InterPro" id="IPR011701">
    <property type="entry name" value="MFS"/>
</dbReference>
<dbReference type="Pfam" id="PF07690">
    <property type="entry name" value="MFS_1"/>
    <property type="match status" value="1"/>
</dbReference>